<accession>A0A8S1HDK5</accession>
<evidence type="ECO:0000313" key="1">
    <source>
        <dbReference type="EMBL" id="CAD6193794.1"/>
    </source>
</evidence>
<organism evidence="1 2">
    <name type="scientific">Caenorhabditis auriculariae</name>
    <dbReference type="NCBI Taxonomy" id="2777116"/>
    <lineage>
        <taxon>Eukaryota</taxon>
        <taxon>Metazoa</taxon>
        <taxon>Ecdysozoa</taxon>
        <taxon>Nematoda</taxon>
        <taxon>Chromadorea</taxon>
        <taxon>Rhabditida</taxon>
        <taxon>Rhabditina</taxon>
        <taxon>Rhabditomorpha</taxon>
        <taxon>Rhabditoidea</taxon>
        <taxon>Rhabditidae</taxon>
        <taxon>Peloderinae</taxon>
        <taxon>Caenorhabditis</taxon>
    </lineage>
</organism>
<evidence type="ECO:0000313" key="2">
    <source>
        <dbReference type="Proteomes" id="UP000835052"/>
    </source>
</evidence>
<proteinExistence type="predicted"/>
<sequence>MLYRRAAPLISPEPLPKMKKASCSTLTVSASLLIVLAATFKAGRLVSPDPPGRPQNPTKLRTCFQAVISGYESFGPTMASEVIYNCPESDSALFLNDNPRSSQNTFGFVNRAVISFSDQLRRLKPYVGPESGSALFPSELSSDSAQITLDRFGFAFRPETELSELEILLKECFWSQSGSAAFPGIGLAFRLFTEHRDLVMLLLFFEQFESGSAHVLFQNLSSDRLGFAFQPVTELSELEILLKVRFRSQSGSAAFPGIGLAFRLFNEHKDLAFHMPKKIPAFSNHMECLRTASLFPSLNTLPGLAFRTLICLKNIL</sequence>
<reference evidence="1" key="1">
    <citation type="submission" date="2020-10" db="EMBL/GenBank/DDBJ databases">
        <authorList>
            <person name="Kikuchi T."/>
        </authorList>
    </citation>
    <scope>NUCLEOTIDE SEQUENCE</scope>
    <source>
        <strain evidence="1">NKZ352</strain>
    </source>
</reference>
<gene>
    <name evidence="1" type="ORF">CAUJ_LOCUS9713</name>
</gene>
<comment type="caution">
    <text evidence="1">The sequence shown here is derived from an EMBL/GenBank/DDBJ whole genome shotgun (WGS) entry which is preliminary data.</text>
</comment>
<name>A0A8S1HDK5_9PELO</name>
<dbReference type="AlphaFoldDB" id="A0A8S1HDK5"/>
<protein>
    <submittedName>
        <fullName evidence="1">Uncharacterized protein</fullName>
    </submittedName>
</protein>
<dbReference type="EMBL" id="CAJGYM010000038">
    <property type="protein sequence ID" value="CAD6193794.1"/>
    <property type="molecule type" value="Genomic_DNA"/>
</dbReference>
<dbReference type="Proteomes" id="UP000835052">
    <property type="component" value="Unassembled WGS sequence"/>
</dbReference>
<keyword evidence="2" id="KW-1185">Reference proteome</keyword>